<feature type="coiled-coil region" evidence="1">
    <location>
        <begin position="130"/>
        <end position="182"/>
    </location>
</feature>
<reference evidence="3" key="1">
    <citation type="submission" date="2025-08" db="UniProtKB">
        <authorList>
            <consortium name="RefSeq"/>
        </authorList>
    </citation>
    <scope>IDENTIFICATION</scope>
    <source>
        <tissue evidence="3">Whole body</tissue>
    </source>
</reference>
<gene>
    <name evidence="3" type="primary">LOC107066682</name>
</gene>
<protein>
    <submittedName>
        <fullName evidence="3">Uncharacterized protein LOC107066682</fullName>
    </submittedName>
</protein>
<evidence type="ECO:0000313" key="3">
    <source>
        <dbReference type="RefSeq" id="XP_015177009.1"/>
    </source>
</evidence>
<dbReference type="Proteomes" id="UP000694924">
    <property type="component" value="Unplaced"/>
</dbReference>
<proteinExistence type="predicted"/>
<accession>A0ABM1I9X2</accession>
<organism evidence="2 3">
    <name type="scientific">Polistes dominula</name>
    <name type="common">European paper wasp</name>
    <name type="synonym">Vespa dominula</name>
    <dbReference type="NCBI Taxonomy" id="743375"/>
    <lineage>
        <taxon>Eukaryota</taxon>
        <taxon>Metazoa</taxon>
        <taxon>Ecdysozoa</taxon>
        <taxon>Arthropoda</taxon>
        <taxon>Hexapoda</taxon>
        <taxon>Insecta</taxon>
        <taxon>Pterygota</taxon>
        <taxon>Neoptera</taxon>
        <taxon>Endopterygota</taxon>
        <taxon>Hymenoptera</taxon>
        <taxon>Apocrita</taxon>
        <taxon>Aculeata</taxon>
        <taxon>Vespoidea</taxon>
        <taxon>Vespidae</taxon>
        <taxon>Polistinae</taxon>
        <taxon>Polistini</taxon>
        <taxon>Polistes</taxon>
    </lineage>
</organism>
<dbReference type="RefSeq" id="XP_015177009.1">
    <property type="nucleotide sequence ID" value="XM_015321523.1"/>
</dbReference>
<evidence type="ECO:0000313" key="2">
    <source>
        <dbReference type="Proteomes" id="UP000694924"/>
    </source>
</evidence>
<name>A0ABM1I9X2_POLDO</name>
<sequence>MPYGISIKHKEDDDIHWDDASDDKLRDLLVSTVRMKNILELENDFFERYLRRNDPELLRKIDETISASSKSTQRSTYYYPSTSPTRSMADSVMSFRDRGSPSTWSMQSGIRRGMLDPMMRRLRITIPQRMEMMKIEITEYKKKLLLLEKTNRKEQIKLEAEIEELEVRIRDIKNTKERFENEVVIGGVDHITGKIPAETFIKLI</sequence>
<keyword evidence="2" id="KW-1185">Reference proteome</keyword>
<keyword evidence="1" id="KW-0175">Coiled coil</keyword>
<evidence type="ECO:0000256" key="1">
    <source>
        <dbReference type="SAM" id="Coils"/>
    </source>
</evidence>
<dbReference type="GeneID" id="107066682"/>